<name>A0ABR2GVC8_9EUKA</name>
<dbReference type="InterPro" id="IPR036249">
    <property type="entry name" value="Thioredoxin-like_sf"/>
</dbReference>
<dbReference type="PANTHER" id="PTHR45184:SF1">
    <property type="entry name" value="DNAJ PROTEIN ERDJ3A"/>
    <property type="match status" value="1"/>
</dbReference>
<accession>A0ABR2GVC8</accession>
<keyword evidence="1" id="KW-0732">Signal</keyword>
<sequence>MFLFLPLLSVFGYCETTGSEIINLTAPEFRDNVLKRDKTSLWLVLFVGLNQKSCFKAQREFQKAARHVGRVAKFAVVNLTEEPIIQRRLKIDYVPFVKVYFPGGSEDYRGKYTASGFINVVTDRMPNFVRIFDRKWIEESLASVVLFTDQIKVPTIWSVLSLEYSNQFIRFGICNEFHIHRELSITRLPTIIFYNSSNQIKYHGEMNEHDLKAAIDSFLNQTLTESHDLDDEGFYRYSEFKSQCMGRDFCILYTGPEVNDEYRKIQSISKRHQMKFFYGNKNLPFKQLKEDTYYIWNPRRKAVIHVDQIQELSAAIDRVIDGGAKWTKISDLDKSESDL</sequence>
<dbReference type="PANTHER" id="PTHR45184">
    <property type="entry name" value="DNAJ PROTEIN ERDJ3A"/>
    <property type="match status" value="1"/>
</dbReference>
<comment type="caution">
    <text evidence="2">The sequence shown here is derived from an EMBL/GenBank/DDBJ whole genome shotgun (WGS) entry which is preliminary data.</text>
</comment>
<organism evidence="2 3">
    <name type="scientific">Tritrichomonas musculus</name>
    <dbReference type="NCBI Taxonomy" id="1915356"/>
    <lineage>
        <taxon>Eukaryota</taxon>
        <taxon>Metamonada</taxon>
        <taxon>Parabasalia</taxon>
        <taxon>Tritrichomonadida</taxon>
        <taxon>Tritrichomonadidae</taxon>
        <taxon>Tritrichomonas</taxon>
    </lineage>
</organism>
<dbReference type="Proteomes" id="UP001470230">
    <property type="component" value="Unassembled WGS sequence"/>
</dbReference>
<evidence type="ECO:0000313" key="3">
    <source>
        <dbReference type="Proteomes" id="UP001470230"/>
    </source>
</evidence>
<evidence type="ECO:0000256" key="1">
    <source>
        <dbReference type="SAM" id="SignalP"/>
    </source>
</evidence>
<protein>
    <recommendedName>
        <fullName evidence="4">Thioredoxin domain-containing protein</fullName>
    </recommendedName>
</protein>
<feature type="chain" id="PRO_5045635339" description="Thioredoxin domain-containing protein" evidence="1">
    <location>
        <begin position="19"/>
        <end position="339"/>
    </location>
</feature>
<dbReference type="Gene3D" id="3.40.30.10">
    <property type="entry name" value="Glutaredoxin"/>
    <property type="match status" value="1"/>
</dbReference>
<evidence type="ECO:0000313" key="2">
    <source>
        <dbReference type="EMBL" id="KAK8837821.1"/>
    </source>
</evidence>
<evidence type="ECO:0008006" key="4">
    <source>
        <dbReference type="Google" id="ProtNLM"/>
    </source>
</evidence>
<keyword evidence="3" id="KW-1185">Reference proteome</keyword>
<proteinExistence type="predicted"/>
<reference evidence="2 3" key="1">
    <citation type="submission" date="2024-04" db="EMBL/GenBank/DDBJ databases">
        <title>Tritrichomonas musculus Genome.</title>
        <authorList>
            <person name="Alves-Ferreira E."/>
            <person name="Grigg M."/>
            <person name="Lorenzi H."/>
            <person name="Galac M."/>
        </authorList>
    </citation>
    <scope>NUCLEOTIDE SEQUENCE [LARGE SCALE GENOMIC DNA]</scope>
    <source>
        <strain evidence="2 3">EAF2021</strain>
    </source>
</reference>
<dbReference type="EMBL" id="JAPFFF010000058">
    <property type="protein sequence ID" value="KAK8837821.1"/>
    <property type="molecule type" value="Genomic_DNA"/>
</dbReference>
<gene>
    <name evidence="2" type="ORF">M9Y10_036359</name>
</gene>
<feature type="signal peptide" evidence="1">
    <location>
        <begin position="1"/>
        <end position="18"/>
    </location>
</feature>
<dbReference type="InterPro" id="IPR052842">
    <property type="entry name" value="ER_Co-chaperone"/>
</dbReference>
<dbReference type="SUPFAM" id="SSF52833">
    <property type="entry name" value="Thioredoxin-like"/>
    <property type="match status" value="2"/>
</dbReference>